<accession>A0A371CGA0</accession>
<feature type="transmembrane region" description="Helical" evidence="1">
    <location>
        <begin position="12"/>
        <end position="37"/>
    </location>
</feature>
<gene>
    <name evidence="2" type="ORF">J057_24480</name>
</gene>
<organism evidence="2 3">
    <name type="scientific">Marinobacter nanhaiticus D15-8W</name>
    <dbReference type="NCBI Taxonomy" id="626887"/>
    <lineage>
        <taxon>Bacteria</taxon>
        <taxon>Pseudomonadati</taxon>
        <taxon>Pseudomonadota</taxon>
        <taxon>Gammaproteobacteria</taxon>
        <taxon>Pseudomonadales</taxon>
        <taxon>Marinobacteraceae</taxon>
        <taxon>Marinobacter</taxon>
    </lineage>
</organism>
<sequence length="74" mass="8214">MKLTLKACGRAVLTACINAGLALALMLLVEFAISGSLHLADPYLYAGLLIWVVVFTGQMFRQYRLCHCQRAQQQ</sequence>
<name>A0A371CGA0_9GAMM</name>
<evidence type="ECO:0000256" key="1">
    <source>
        <dbReference type="SAM" id="Phobius"/>
    </source>
</evidence>
<feature type="transmembrane region" description="Helical" evidence="1">
    <location>
        <begin position="43"/>
        <end position="60"/>
    </location>
</feature>
<dbReference type="OrthoDB" id="6371335at2"/>
<keyword evidence="1" id="KW-1133">Transmembrane helix</keyword>
<dbReference type="AlphaFoldDB" id="A0A371CGA0"/>
<comment type="caution">
    <text evidence="2">The sequence shown here is derived from an EMBL/GenBank/DDBJ whole genome shotgun (WGS) entry which is preliminary data.</text>
</comment>
<keyword evidence="1" id="KW-0812">Transmembrane</keyword>
<reference evidence="2 3" key="1">
    <citation type="journal article" date="2013" name="Genome Announc.">
        <title>Genome Sequence of the Polycyclic Aromatic Hydrocarbon-Degrading Bacterium Strain Marinobacter nanhaiticus D15-8WT.</title>
        <authorList>
            <person name="Cui Z."/>
            <person name="Gao W."/>
            <person name="Li Q."/>
            <person name="Xu G."/>
            <person name="Zheng L."/>
        </authorList>
    </citation>
    <scope>NUCLEOTIDE SEQUENCE [LARGE SCALE GENOMIC DNA]</scope>
    <source>
        <strain evidence="2 3">D15-8W</strain>
    </source>
</reference>
<dbReference type="EMBL" id="APLQ01000014">
    <property type="protein sequence ID" value="RDW95429.1"/>
    <property type="molecule type" value="Genomic_DNA"/>
</dbReference>
<dbReference type="Proteomes" id="UP000013165">
    <property type="component" value="Unassembled WGS sequence"/>
</dbReference>
<proteinExistence type="predicted"/>
<evidence type="ECO:0000313" key="3">
    <source>
        <dbReference type="Proteomes" id="UP000013165"/>
    </source>
</evidence>
<keyword evidence="3" id="KW-1185">Reference proteome</keyword>
<keyword evidence="1" id="KW-0472">Membrane</keyword>
<evidence type="ECO:0000313" key="2">
    <source>
        <dbReference type="EMBL" id="RDW95429.1"/>
    </source>
</evidence>
<protein>
    <submittedName>
        <fullName evidence="2">Uncharacterized protein</fullName>
    </submittedName>
</protein>